<protein>
    <submittedName>
        <fullName evidence="1">Uncharacterized protein</fullName>
    </submittedName>
</protein>
<keyword evidence="2" id="KW-1185">Reference proteome</keyword>
<dbReference type="EMBL" id="SDMP01000007">
    <property type="protein sequence ID" value="RYR48480.1"/>
    <property type="molecule type" value="Genomic_DNA"/>
</dbReference>
<sequence>MADEISNTNGGSSINDNVLVVAQTSVELTAHMEGSMLRENAMVNNHMLGIVGIIHAHESLHNRHWPPFGLPSGYTPPMGSYGPLIRFENASRAVNNQPPLHHPEFARDYQVGSTSNSPGSMAAFRQHVDESHYDLTTTILNPMMADHKTKFERLARQVERIARSVDYDEVTRIVEDVLNRVGFNVSFMNQPYFVSAFPADVQMAEVPRGVKNPKIITKFAGKVGESTSEYITRYLVKIGNLANDENLKMKLLPSYLTRMLLLGFQISGLIRLGELNVTVTDLVALKRDDGESIDDFMIPYLAERVRQVEILRKEKEKFKK</sequence>
<evidence type="ECO:0000313" key="1">
    <source>
        <dbReference type="EMBL" id="RYR48480.1"/>
    </source>
</evidence>
<dbReference type="AlphaFoldDB" id="A0A445CC12"/>
<organism evidence="1 2">
    <name type="scientific">Arachis hypogaea</name>
    <name type="common">Peanut</name>
    <dbReference type="NCBI Taxonomy" id="3818"/>
    <lineage>
        <taxon>Eukaryota</taxon>
        <taxon>Viridiplantae</taxon>
        <taxon>Streptophyta</taxon>
        <taxon>Embryophyta</taxon>
        <taxon>Tracheophyta</taxon>
        <taxon>Spermatophyta</taxon>
        <taxon>Magnoliopsida</taxon>
        <taxon>eudicotyledons</taxon>
        <taxon>Gunneridae</taxon>
        <taxon>Pentapetalae</taxon>
        <taxon>rosids</taxon>
        <taxon>fabids</taxon>
        <taxon>Fabales</taxon>
        <taxon>Fabaceae</taxon>
        <taxon>Papilionoideae</taxon>
        <taxon>50 kb inversion clade</taxon>
        <taxon>dalbergioids sensu lato</taxon>
        <taxon>Dalbergieae</taxon>
        <taxon>Pterocarpus clade</taxon>
        <taxon>Arachis</taxon>
    </lineage>
</organism>
<name>A0A445CC12_ARAHY</name>
<evidence type="ECO:0000313" key="2">
    <source>
        <dbReference type="Proteomes" id="UP000289738"/>
    </source>
</evidence>
<accession>A0A445CC12</accession>
<reference evidence="1 2" key="1">
    <citation type="submission" date="2019-01" db="EMBL/GenBank/DDBJ databases">
        <title>Sequencing of cultivated peanut Arachis hypogaea provides insights into genome evolution and oil improvement.</title>
        <authorList>
            <person name="Chen X."/>
        </authorList>
    </citation>
    <scope>NUCLEOTIDE SEQUENCE [LARGE SCALE GENOMIC DNA]</scope>
    <source>
        <strain evidence="2">cv. Fuhuasheng</strain>
        <tissue evidence="1">Leaves</tissue>
    </source>
</reference>
<proteinExistence type="predicted"/>
<dbReference type="Proteomes" id="UP000289738">
    <property type="component" value="Chromosome A07"/>
</dbReference>
<comment type="caution">
    <text evidence="1">The sequence shown here is derived from an EMBL/GenBank/DDBJ whole genome shotgun (WGS) entry which is preliminary data.</text>
</comment>
<gene>
    <name evidence="1" type="ORF">Ahy_A07g034503</name>
</gene>